<protein>
    <submittedName>
        <fullName evidence="2">FAD-dependent oxidoreductase</fullName>
    </submittedName>
</protein>
<organism evidence="2 3">
    <name type="scientific">Ornithinibacter aureus</name>
    <dbReference type="NCBI Taxonomy" id="622664"/>
    <lineage>
        <taxon>Bacteria</taxon>
        <taxon>Bacillati</taxon>
        <taxon>Actinomycetota</taxon>
        <taxon>Actinomycetes</taxon>
        <taxon>Micrococcales</taxon>
        <taxon>Intrasporangiaceae</taxon>
        <taxon>Ornithinibacter</taxon>
    </lineage>
</organism>
<evidence type="ECO:0000313" key="2">
    <source>
        <dbReference type="EMBL" id="GAA4395186.1"/>
    </source>
</evidence>
<dbReference type="Gene3D" id="3.30.9.10">
    <property type="entry name" value="D-Amino Acid Oxidase, subunit A, domain 2"/>
    <property type="match status" value="1"/>
</dbReference>
<sequence>MTQPLWADGASATRATASDLPFSAEVVIVGGGYTGLWTAYYLLRERPGADVLVLEADHVGFGASGRNGGWVSALWPVSPDTLARHAGRAGAVAQLAALRDTVDEVGRVDAAEGVGSGFTKGGALVVARTPAQEERARASVAHSASWGGSTTWLDAGATRERLAVAVARGATFTPDCARVHPRRLVDGLAGAVRRLGGRIVDGARVTRTGDRVVVLADGRRVSAGAVIHATEGWSGTVSGQGRRVVPVYSLMLATEVIDDARWARIGLAGREVFSDHGHVVIYGQRTGDGRIAFGGRGAPYHWGSAIRPEFDHDEAVFGALRSILRDLLPQLDGVGFTHAWGGPLGIARDWHPSVTWDPVARIGGAGGYVGDGVAASNLAGRTLADLVLGRQSALTALPWVGHRSPRWEPEPLRWLGVNAGLRLAQAADREELSTGRPARLGWLLDRLTAH</sequence>
<dbReference type="RefSeq" id="WP_159900130.1">
    <property type="nucleotide sequence ID" value="NZ_BAABFX010000026.1"/>
</dbReference>
<dbReference type="InterPro" id="IPR036188">
    <property type="entry name" value="FAD/NAD-bd_sf"/>
</dbReference>
<proteinExistence type="predicted"/>
<evidence type="ECO:0000259" key="1">
    <source>
        <dbReference type="Pfam" id="PF01266"/>
    </source>
</evidence>
<dbReference type="Proteomes" id="UP001500390">
    <property type="component" value="Unassembled WGS sequence"/>
</dbReference>
<dbReference type="EMBL" id="BAABFX010000026">
    <property type="protein sequence ID" value="GAA4395186.1"/>
    <property type="molecule type" value="Genomic_DNA"/>
</dbReference>
<dbReference type="InterPro" id="IPR006076">
    <property type="entry name" value="FAD-dep_OxRdtase"/>
</dbReference>
<dbReference type="Gene3D" id="3.50.50.60">
    <property type="entry name" value="FAD/NAD(P)-binding domain"/>
    <property type="match status" value="1"/>
</dbReference>
<keyword evidence="3" id="KW-1185">Reference proteome</keyword>
<name>A0ABP8JS34_9MICO</name>
<dbReference type="SUPFAM" id="SSF51905">
    <property type="entry name" value="FAD/NAD(P)-binding domain"/>
    <property type="match status" value="1"/>
</dbReference>
<dbReference type="Pfam" id="PF01266">
    <property type="entry name" value="DAO"/>
    <property type="match status" value="1"/>
</dbReference>
<gene>
    <name evidence="2" type="ORF">GCM10023153_16970</name>
</gene>
<comment type="caution">
    <text evidence="2">The sequence shown here is derived from an EMBL/GenBank/DDBJ whole genome shotgun (WGS) entry which is preliminary data.</text>
</comment>
<accession>A0ABP8JS34</accession>
<evidence type="ECO:0000313" key="3">
    <source>
        <dbReference type="Proteomes" id="UP001500390"/>
    </source>
</evidence>
<dbReference type="PANTHER" id="PTHR13847">
    <property type="entry name" value="SARCOSINE DEHYDROGENASE-RELATED"/>
    <property type="match status" value="1"/>
</dbReference>
<reference evidence="3" key="1">
    <citation type="journal article" date="2019" name="Int. J. Syst. Evol. Microbiol.">
        <title>The Global Catalogue of Microorganisms (GCM) 10K type strain sequencing project: providing services to taxonomists for standard genome sequencing and annotation.</title>
        <authorList>
            <consortium name="The Broad Institute Genomics Platform"/>
            <consortium name="The Broad Institute Genome Sequencing Center for Infectious Disease"/>
            <person name="Wu L."/>
            <person name="Ma J."/>
        </authorList>
    </citation>
    <scope>NUCLEOTIDE SEQUENCE [LARGE SCALE GENOMIC DNA]</scope>
    <source>
        <strain evidence="3">JCM 17738</strain>
    </source>
</reference>
<feature type="domain" description="FAD dependent oxidoreductase" evidence="1">
    <location>
        <begin position="26"/>
        <end position="386"/>
    </location>
</feature>
<dbReference type="PANTHER" id="PTHR13847:SF285">
    <property type="entry name" value="FAD DEPENDENT OXIDOREDUCTASE DOMAIN-CONTAINING PROTEIN"/>
    <property type="match status" value="1"/>
</dbReference>